<dbReference type="RefSeq" id="XP_028466146.1">
    <property type="nucleotide sequence ID" value="XM_028607101.1"/>
</dbReference>
<dbReference type="Proteomes" id="UP000272025">
    <property type="component" value="Unassembled WGS sequence"/>
</dbReference>
<proteinExistence type="predicted"/>
<evidence type="ECO:0000313" key="3">
    <source>
        <dbReference type="EMBL" id="ROT38340.1"/>
    </source>
</evidence>
<dbReference type="EMBL" id="ML119056">
    <property type="protein sequence ID" value="ROT38340.1"/>
    <property type="molecule type" value="Genomic_DNA"/>
</dbReference>
<evidence type="ECO:0000256" key="1">
    <source>
        <dbReference type="SAM" id="Phobius"/>
    </source>
</evidence>
<feature type="signal peptide" evidence="2">
    <location>
        <begin position="1"/>
        <end position="26"/>
    </location>
</feature>
<accession>A0A3N2PV27</accession>
<feature type="chain" id="PRO_5018296296" evidence="2">
    <location>
        <begin position="27"/>
        <end position="114"/>
    </location>
</feature>
<dbReference type="GeneID" id="39575579"/>
<sequence length="114" mass="12968">MRPPCSVIERWLISCLSVLFSPSLLPVFPSHGPWGMDMEEETGKAHMTLRGCKTVLSTFCEMEKERTNAVYIFISLFLSLSSMFLSFLFFFILFYSPFLLCTCGSPRTTTLLMG</sequence>
<keyword evidence="2" id="KW-0732">Signal</keyword>
<gene>
    <name evidence="3" type="ORF">SODALDRAFT_186836</name>
</gene>
<feature type="transmembrane region" description="Helical" evidence="1">
    <location>
        <begin position="69"/>
        <end position="95"/>
    </location>
</feature>
<reference evidence="3 4" key="1">
    <citation type="journal article" date="2018" name="Mol. Ecol.">
        <title>The obligate alkalophilic soda-lake fungus Sodiomyces alkalinus has shifted to a protein diet.</title>
        <authorList>
            <person name="Grum-Grzhimaylo A.A."/>
            <person name="Falkoski D.L."/>
            <person name="van den Heuvel J."/>
            <person name="Valero-Jimenez C.A."/>
            <person name="Min B."/>
            <person name="Choi I.G."/>
            <person name="Lipzen A."/>
            <person name="Daum C.G."/>
            <person name="Aanen D.K."/>
            <person name="Tsang A."/>
            <person name="Henrissat B."/>
            <person name="Bilanenko E.N."/>
            <person name="de Vries R.P."/>
            <person name="van Kan J.A.L."/>
            <person name="Grigoriev I.V."/>
            <person name="Debets A.J.M."/>
        </authorList>
    </citation>
    <scope>NUCLEOTIDE SEQUENCE [LARGE SCALE GENOMIC DNA]</scope>
    <source>
        <strain evidence="3 4">F11</strain>
    </source>
</reference>
<evidence type="ECO:0000256" key="2">
    <source>
        <dbReference type="SAM" id="SignalP"/>
    </source>
</evidence>
<protein>
    <submittedName>
        <fullName evidence="3">Uncharacterized protein</fullName>
    </submittedName>
</protein>
<organism evidence="3 4">
    <name type="scientific">Sodiomyces alkalinus (strain CBS 110278 / VKM F-3762 / F11)</name>
    <name type="common">Alkaliphilic filamentous fungus</name>
    <dbReference type="NCBI Taxonomy" id="1314773"/>
    <lineage>
        <taxon>Eukaryota</taxon>
        <taxon>Fungi</taxon>
        <taxon>Dikarya</taxon>
        <taxon>Ascomycota</taxon>
        <taxon>Pezizomycotina</taxon>
        <taxon>Sordariomycetes</taxon>
        <taxon>Hypocreomycetidae</taxon>
        <taxon>Glomerellales</taxon>
        <taxon>Plectosphaerellaceae</taxon>
        <taxon>Sodiomyces</taxon>
    </lineage>
</organism>
<evidence type="ECO:0000313" key="4">
    <source>
        <dbReference type="Proteomes" id="UP000272025"/>
    </source>
</evidence>
<keyword evidence="1" id="KW-1133">Transmembrane helix</keyword>
<keyword evidence="1" id="KW-0472">Membrane</keyword>
<name>A0A3N2PV27_SODAK</name>
<keyword evidence="1" id="KW-0812">Transmembrane</keyword>
<keyword evidence="4" id="KW-1185">Reference proteome</keyword>
<dbReference type="AlphaFoldDB" id="A0A3N2PV27"/>